<evidence type="ECO:0000256" key="5">
    <source>
        <dbReference type="SAM" id="SignalP"/>
    </source>
</evidence>
<feature type="compositionally biased region" description="Basic and acidic residues" evidence="3">
    <location>
        <begin position="513"/>
        <end position="530"/>
    </location>
</feature>
<feature type="region of interest" description="Disordered" evidence="3">
    <location>
        <begin position="511"/>
        <end position="633"/>
    </location>
</feature>
<feature type="signal peptide" evidence="5">
    <location>
        <begin position="1"/>
        <end position="24"/>
    </location>
</feature>
<dbReference type="PANTHER" id="PTHR46093:SF18">
    <property type="entry name" value="FIBRONECTIN TYPE-III DOMAIN-CONTAINING PROTEIN"/>
    <property type="match status" value="1"/>
</dbReference>
<feature type="compositionally biased region" description="Acidic residues" evidence="3">
    <location>
        <begin position="604"/>
        <end position="619"/>
    </location>
</feature>
<evidence type="ECO:0000256" key="3">
    <source>
        <dbReference type="SAM" id="MobiDB-lite"/>
    </source>
</evidence>
<evidence type="ECO:0008006" key="8">
    <source>
        <dbReference type="Google" id="ProtNLM"/>
    </source>
</evidence>
<dbReference type="InParanoid" id="A0A1Y2GAH0"/>
<evidence type="ECO:0000256" key="2">
    <source>
        <dbReference type="ARBA" id="ARBA00022737"/>
    </source>
</evidence>
<dbReference type="RefSeq" id="XP_021877094.1">
    <property type="nucleotide sequence ID" value="XM_022025593.1"/>
</dbReference>
<feature type="transmembrane region" description="Helical" evidence="4">
    <location>
        <begin position="449"/>
        <end position="472"/>
    </location>
</feature>
<reference evidence="6 7" key="1">
    <citation type="submission" date="2016-07" db="EMBL/GenBank/DDBJ databases">
        <title>Pervasive Adenine N6-methylation of Active Genes in Fungi.</title>
        <authorList>
            <consortium name="DOE Joint Genome Institute"/>
            <person name="Mondo S.J."/>
            <person name="Dannebaum R.O."/>
            <person name="Kuo R.C."/>
            <person name="Labutti K."/>
            <person name="Haridas S."/>
            <person name="Kuo A."/>
            <person name="Salamov A."/>
            <person name="Ahrendt S.R."/>
            <person name="Lipzen A."/>
            <person name="Sullivan W."/>
            <person name="Andreopoulos W.B."/>
            <person name="Clum A."/>
            <person name="Lindquist E."/>
            <person name="Daum C."/>
            <person name="Ramamoorthy G.K."/>
            <person name="Gryganskyi A."/>
            <person name="Culley D."/>
            <person name="Magnuson J.K."/>
            <person name="James T.Y."/>
            <person name="O'Malley M.A."/>
            <person name="Stajich J.E."/>
            <person name="Spatafora J.W."/>
            <person name="Visel A."/>
            <person name="Grigoriev I.V."/>
        </authorList>
    </citation>
    <scope>NUCLEOTIDE SEQUENCE [LARGE SCALE GENOMIC DNA]</scope>
    <source>
        <strain evidence="6 7">NRRL 3116</strain>
    </source>
</reference>
<dbReference type="Gene3D" id="2.120.10.80">
    <property type="entry name" value="Kelch-type beta propeller"/>
    <property type="match status" value="1"/>
</dbReference>
<keyword evidence="2" id="KW-0677">Repeat</keyword>
<dbReference type="GeneID" id="33567437"/>
<feature type="chain" id="PRO_5013141603" description="Galactose oxidase" evidence="5">
    <location>
        <begin position="25"/>
        <end position="633"/>
    </location>
</feature>
<dbReference type="AlphaFoldDB" id="A0A1Y2GAH0"/>
<dbReference type="OrthoDB" id="205198at2759"/>
<keyword evidence="4" id="KW-0472">Membrane</keyword>
<keyword evidence="4" id="KW-0812">Transmembrane</keyword>
<dbReference type="EMBL" id="MCFF01000050">
    <property type="protein sequence ID" value="ORZ05520.1"/>
    <property type="molecule type" value="Genomic_DNA"/>
</dbReference>
<keyword evidence="1" id="KW-0880">Kelch repeat</keyword>
<organism evidence="6 7">
    <name type="scientific">Lobosporangium transversale</name>
    <dbReference type="NCBI Taxonomy" id="64571"/>
    <lineage>
        <taxon>Eukaryota</taxon>
        <taxon>Fungi</taxon>
        <taxon>Fungi incertae sedis</taxon>
        <taxon>Mucoromycota</taxon>
        <taxon>Mortierellomycotina</taxon>
        <taxon>Mortierellomycetes</taxon>
        <taxon>Mortierellales</taxon>
        <taxon>Mortierellaceae</taxon>
        <taxon>Lobosporangium</taxon>
    </lineage>
</organism>
<evidence type="ECO:0000256" key="1">
    <source>
        <dbReference type="ARBA" id="ARBA00022441"/>
    </source>
</evidence>
<keyword evidence="5" id="KW-0732">Signal</keyword>
<gene>
    <name evidence="6" type="ORF">BCR41DRAFT_361726</name>
</gene>
<proteinExistence type="predicted"/>
<comment type="caution">
    <text evidence="6">The sequence shown here is derived from an EMBL/GenBank/DDBJ whole genome shotgun (WGS) entry which is preliminary data.</text>
</comment>
<dbReference type="InterPro" id="IPR015915">
    <property type="entry name" value="Kelch-typ_b-propeller"/>
</dbReference>
<keyword evidence="4" id="KW-1133">Transmembrane helix</keyword>
<protein>
    <recommendedName>
        <fullName evidence="8">Galactose oxidase</fullName>
    </recommendedName>
</protein>
<evidence type="ECO:0000313" key="7">
    <source>
        <dbReference type="Proteomes" id="UP000193648"/>
    </source>
</evidence>
<feature type="compositionally biased region" description="Acidic residues" evidence="3">
    <location>
        <begin position="542"/>
        <end position="565"/>
    </location>
</feature>
<keyword evidence="7" id="KW-1185">Reference proteome</keyword>
<dbReference type="SUPFAM" id="SSF117281">
    <property type="entry name" value="Kelch motif"/>
    <property type="match status" value="1"/>
</dbReference>
<dbReference type="PANTHER" id="PTHR46093">
    <property type="entry name" value="ACYL-COA-BINDING DOMAIN-CONTAINING PROTEIN 5"/>
    <property type="match status" value="1"/>
</dbReference>
<accession>A0A1Y2GAH0</accession>
<evidence type="ECO:0000313" key="6">
    <source>
        <dbReference type="EMBL" id="ORZ05520.1"/>
    </source>
</evidence>
<evidence type="ECO:0000256" key="4">
    <source>
        <dbReference type="SAM" id="Phobius"/>
    </source>
</evidence>
<dbReference type="Pfam" id="PF24681">
    <property type="entry name" value="Kelch_KLHDC2_KLHL20_DRC7"/>
    <property type="match status" value="1"/>
</dbReference>
<name>A0A1Y2GAH0_9FUNG</name>
<sequence length="633" mass="70411">MKYHCNGGLFILIILLSLLDGLHAQPELSATPGPILSTQTISILGDELYLHGGSRSDTFLESNCSSEFWRLRLGRQTSWNLSSIAWETVPLREDSNTLPPVSGMGLKTMIIPFNNTISLVNGTSNMVQNASPYMVEFGRAGCADDNDRQESEQGADAKPWIGFNIYNPVMNTWESIDIVNTTVNLGFNTTAALEVGNFLSPTVAVDYVKFAWYIILQSTVPLRQVILRKDLATLTTFMSELDLPDSPSTLFPTQLLYEGWSVVSILNENAPFVDKGVATIVRDQIIIISGTANSFTPGDADKAELRGCDHAYIFSTVRGSWARQDLTVMGDNDFPETREKAAFLAVGSKIYMHGGVKPYQTVLNDLWVLDTDQWAWTRAPDGPGPRADHTLLQYHEYLLAVSGFDMGRNVPVTSVLPIMAYDTNATAWTDIIRPTIDEETSFVTNITRAAIIIGTIIFGMILLFIAGSTQYLRKWNQRNYVKVAENYELDDQQVRTGQNLPSILKKKYISQDGGDHNAKYSKGHGKDRDQGKRRKSQAQVIFEDEEGEYNDDDGYTGDEGDDSFSDDSSGGQKVQKVSLLSRPQANLTSRVPKRVRIAEHVDQSDDIEDEHSEEVENEEGQVIVQMPSDMPVE</sequence>
<dbReference type="Proteomes" id="UP000193648">
    <property type="component" value="Unassembled WGS sequence"/>
</dbReference>
<dbReference type="STRING" id="64571.A0A1Y2GAH0"/>